<organism evidence="5 6">
    <name type="scientific">Frankia alni (strain DSM 45986 / CECT 9034 / ACN14a)</name>
    <dbReference type="NCBI Taxonomy" id="326424"/>
    <lineage>
        <taxon>Bacteria</taxon>
        <taxon>Bacillati</taxon>
        <taxon>Actinomycetota</taxon>
        <taxon>Actinomycetes</taxon>
        <taxon>Frankiales</taxon>
        <taxon>Frankiaceae</taxon>
        <taxon>Frankia</taxon>
    </lineage>
</organism>
<dbReference type="Pfam" id="PF01638">
    <property type="entry name" value="HxlR"/>
    <property type="match status" value="1"/>
</dbReference>
<dbReference type="PANTHER" id="PTHR33204:SF29">
    <property type="entry name" value="TRANSCRIPTIONAL REGULATOR"/>
    <property type="match status" value="1"/>
</dbReference>
<protein>
    <submittedName>
        <fullName evidence="5">MarR family transcriptional regulator</fullName>
    </submittedName>
</protein>
<keyword evidence="6" id="KW-1185">Reference proteome</keyword>
<dbReference type="AlphaFoldDB" id="Q0RMX3"/>
<dbReference type="InterPro" id="IPR002577">
    <property type="entry name" value="HTH_HxlR"/>
</dbReference>
<dbReference type="SUPFAM" id="SSF46785">
    <property type="entry name" value="Winged helix' DNA-binding domain"/>
    <property type="match status" value="1"/>
</dbReference>
<dbReference type="PANTHER" id="PTHR33204">
    <property type="entry name" value="TRANSCRIPTIONAL REGULATOR, MARR FAMILY"/>
    <property type="match status" value="1"/>
</dbReference>
<keyword evidence="2" id="KW-0238">DNA-binding</keyword>
<evidence type="ECO:0000313" key="6">
    <source>
        <dbReference type="Proteomes" id="UP000000657"/>
    </source>
</evidence>
<evidence type="ECO:0000259" key="4">
    <source>
        <dbReference type="PROSITE" id="PS51118"/>
    </source>
</evidence>
<proteinExistence type="predicted"/>
<sequence>MPSGAARGDPMAERIYHCPVEVTMEVVGAKWVPVILAHLKENDHLRFAQIRRLVPGITEKMLTQRLRELESIRIVDRTLVSSTPPHVEYRLTAEGRSLTPVLQAMYDWGRQWATTRRLTVAPVLD</sequence>
<dbReference type="Proteomes" id="UP000000657">
    <property type="component" value="Chromosome"/>
</dbReference>
<name>Q0RMX3_FRAAA</name>
<evidence type="ECO:0000256" key="3">
    <source>
        <dbReference type="ARBA" id="ARBA00023163"/>
    </source>
</evidence>
<dbReference type="Gene3D" id="1.10.10.10">
    <property type="entry name" value="Winged helix-like DNA-binding domain superfamily/Winged helix DNA-binding domain"/>
    <property type="match status" value="1"/>
</dbReference>
<keyword evidence="1" id="KW-0805">Transcription regulation</keyword>
<gene>
    <name evidence="5" type="ordered locus">FRAAL2474</name>
</gene>
<dbReference type="InterPro" id="IPR036388">
    <property type="entry name" value="WH-like_DNA-bd_sf"/>
</dbReference>
<keyword evidence="3" id="KW-0804">Transcription</keyword>
<dbReference type="GO" id="GO:0003677">
    <property type="term" value="F:DNA binding"/>
    <property type="evidence" value="ECO:0007669"/>
    <property type="project" value="UniProtKB-KW"/>
</dbReference>
<evidence type="ECO:0000313" key="5">
    <source>
        <dbReference type="EMBL" id="CAJ61123.1"/>
    </source>
</evidence>
<dbReference type="EMBL" id="CT573213">
    <property type="protein sequence ID" value="CAJ61123.1"/>
    <property type="molecule type" value="Genomic_DNA"/>
</dbReference>
<evidence type="ECO:0000256" key="2">
    <source>
        <dbReference type="ARBA" id="ARBA00023125"/>
    </source>
</evidence>
<dbReference type="eggNOG" id="COG1733">
    <property type="taxonomic scope" value="Bacteria"/>
</dbReference>
<reference evidence="5 6" key="1">
    <citation type="journal article" date="2007" name="Genome Res.">
        <title>Genome characteristics of facultatively symbiotic Frankia sp. strains reflect host range and host plant biogeography.</title>
        <authorList>
            <person name="Normand P."/>
            <person name="Lapierre P."/>
            <person name="Tisa L.S."/>
            <person name="Gogarten J.P."/>
            <person name="Alloisio N."/>
            <person name="Bagnarol E."/>
            <person name="Bassi C.A."/>
            <person name="Berry A.M."/>
            <person name="Bickhart D.M."/>
            <person name="Choisne N."/>
            <person name="Couloux A."/>
            <person name="Cournoyer B."/>
            <person name="Cruveiller S."/>
            <person name="Daubin V."/>
            <person name="Demange N."/>
            <person name="Francino M.P."/>
            <person name="Goltsman E."/>
            <person name="Huang Y."/>
            <person name="Kopp O.R."/>
            <person name="Labarre L."/>
            <person name="Lapidus A."/>
            <person name="Lavire C."/>
            <person name="Marechal J."/>
            <person name="Martinez M."/>
            <person name="Mastronunzio J.E."/>
            <person name="Mullin B.C."/>
            <person name="Niemann J."/>
            <person name="Pujic P."/>
            <person name="Rawnsley T."/>
            <person name="Rouy Z."/>
            <person name="Schenowitz C."/>
            <person name="Sellstedt A."/>
            <person name="Tavares F."/>
            <person name="Tomkins J.P."/>
            <person name="Vallenet D."/>
            <person name="Valverde C."/>
            <person name="Wall L.G."/>
            <person name="Wang Y."/>
            <person name="Medigue C."/>
            <person name="Benson D.R."/>
        </authorList>
    </citation>
    <scope>NUCLEOTIDE SEQUENCE [LARGE SCALE GENOMIC DNA]</scope>
    <source>
        <strain evidence="6">DSM 45986 / CECT 9034 / ACN14a</strain>
    </source>
</reference>
<dbReference type="InterPro" id="IPR036390">
    <property type="entry name" value="WH_DNA-bd_sf"/>
</dbReference>
<evidence type="ECO:0000256" key="1">
    <source>
        <dbReference type="ARBA" id="ARBA00023015"/>
    </source>
</evidence>
<dbReference type="STRING" id="326424.FRAAL2474"/>
<dbReference type="PROSITE" id="PS51118">
    <property type="entry name" value="HTH_HXLR"/>
    <property type="match status" value="1"/>
</dbReference>
<accession>Q0RMX3</accession>
<dbReference type="HOGENOM" id="CLU_111585_5_1_11"/>
<dbReference type="KEGG" id="fal:FRAAL2474"/>
<feature type="domain" description="HTH hxlR-type" evidence="4">
    <location>
        <begin position="18"/>
        <end position="117"/>
    </location>
</feature>